<comment type="subcellular location">
    <subcellularLocation>
        <location evidence="1">Cell membrane</location>
        <topology evidence="1">Multi-pass membrane protein</topology>
    </subcellularLocation>
</comment>
<dbReference type="InterPro" id="IPR011527">
    <property type="entry name" value="ABC1_TM_dom"/>
</dbReference>
<feature type="transmembrane region" description="Helical" evidence="9">
    <location>
        <begin position="258"/>
        <end position="280"/>
    </location>
</feature>
<dbReference type="Proteomes" id="UP000198755">
    <property type="component" value="Unassembled WGS sequence"/>
</dbReference>
<keyword evidence="3 9" id="KW-0812">Transmembrane</keyword>
<feature type="domain" description="ABC transmembrane type-1" evidence="11">
    <location>
        <begin position="37"/>
        <end position="319"/>
    </location>
</feature>
<dbReference type="Pfam" id="PF00664">
    <property type="entry name" value="ABC_membrane"/>
    <property type="match status" value="1"/>
</dbReference>
<dbReference type="PANTHER" id="PTHR43394">
    <property type="entry name" value="ATP-DEPENDENT PERMEASE MDL1, MITOCHONDRIAL"/>
    <property type="match status" value="1"/>
</dbReference>
<dbReference type="GO" id="GO:0016887">
    <property type="term" value="F:ATP hydrolysis activity"/>
    <property type="evidence" value="ECO:0007669"/>
    <property type="project" value="InterPro"/>
</dbReference>
<dbReference type="OrthoDB" id="9804259at2"/>
<dbReference type="GO" id="GO:0005886">
    <property type="term" value="C:plasma membrane"/>
    <property type="evidence" value="ECO:0007669"/>
    <property type="project" value="UniProtKB-SubCell"/>
</dbReference>
<dbReference type="EMBL" id="FOSN01000001">
    <property type="protein sequence ID" value="SFJ97698.1"/>
    <property type="molecule type" value="Genomic_DNA"/>
</dbReference>
<dbReference type="InterPro" id="IPR017871">
    <property type="entry name" value="ABC_transporter-like_CS"/>
</dbReference>
<feature type="transmembrane region" description="Helical" evidence="9">
    <location>
        <begin position="178"/>
        <end position="198"/>
    </location>
</feature>
<evidence type="ECO:0000256" key="7">
    <source>
        <dbReference type="ARBA" id="ARBA00023136"/>
    </source>
</evidence>
<evidence type="ECO:0000256" key="5">
    <source>
        <dbReference type="ARBA" id="ARBA00022840"/>
    </source>
</evidence>
<dbReference type="PROSITE" id="PS50929">
    <property type="entry name" value="ABC_TM1F"/>
    <property type="match status" value="1"/>
</dbReference>
<keyword evidence="5 12" id="KW-0067">ATP-binding</keyword>
<proteinExistence type="inferred from homology"/>
<dbReference type="InterPro" id="IPR011918">
    <property type="entry name" value="ABC_MsbA_ATP-bd"/>
</dbReference>
<name>A0A1I3VQN3_9HYPH</name>
<dbReference type="InterPro" id="IPR003593">
    <property type="entry name" value="AAA+_ATPase"/>
</dbReference>
<feature type="transmembrane region" description="Helical" evidence="9">
    <location>
        <begin position="36"/>
        <end position="57"/>
    </location>
</feature>
<dbReference type="RefSeq" id="WP_091675644.1">
    <property type="nucleotide sequence ID" value="NZ_FOSN01000001.1"/>
</dbReference>
<dbReference type="GO" id="GO:0005524">
    <property type="term" value="F:ATP binding"/>
    <property type="evidence" value="ECO:0007669"/>
    <property type="project" value="UniProtKB-KW"/>
</dbReference>
<dbReference type="Gene3D" id="1.20.1560.10">
    <property type="entry name" value="ABC transporter type 1, transmembrane domain"/>
    <property type="match status" value="1"/>
</dbReference>
<sequence>MSTPVTSPADPAAAIKPSPRMLLPLLPYLLRYKERIAGAVLAVTIASGATLAVPLAIRRMIDFGFSADSAGLINSYFFALVGVAAVLALASGARYYFTTTLGERFVADLRSAVFKHLCGLDAAFYDSAQTGELLSRLTADTTQMKSTLSATSALALRNFFLFVGAMALMVYTSPKLSAIVLIVIPVMVLPLFASGRAVRKRSRSAQDALARASAYAGENLGAIRVMQAYGAEPATSQRFSAAVEGAYEAARNAAAARAGLSTVAIFLVFTSVVGVLWMGAHDVLADRMTGGLLSQFVLYALLGATSLGELSQVWGEISSAAGAAGRIGDLLRVRPAIVAPVPAARLPSPARGDIKFEGVTFAYPTRPDGVALRDLSFKIAAGETVAIVGPSGAGKTTLFQLLSRFYDPTSGAIYLDGVDIKTVDPAALRKEIKSVPQDPVIFGASIADNIRYGKPDASDEEVRHAARRAAADDFISALPEGYATLAGERGVTLSGGQRQRIAIARAILEEAPVLLLDEATSALDSENEVLVQTALEKVMSERTTLVIAHRLATVLNADRILVLENGHLVEEGAHSTLVAQDGLYARLAKLQFETVAPAS</sequence>
<dbReference type="Gene3D" id="3.40.50.300">
    <property type="entry name" value="P-loop containing nucleotide triphosphate hydrolases"/>
    <property type="match status" value="1"/>
</dbReference>
<dbReference type="SUPFAM" id="SSF90123">
    <property type="entry name" value="ABC transporter transmembrane region"/>
    <property type="match status" value="1"/>
</dbReference>
<organism evidence="12 13">
    <name type="scientific">Methylocapsa palsarum</name>
    <dbReference type="NCBI Taxonomy" id="1612308"/>
    <lineage>
        <taxon>Bacteria</taxon>
        <taxon>Pseudomonadati</taxon>
        <taxon>Pseudomonadota</taxon>
        <taxon>Alphaproteobacteria</taxon>
        <taxon>Hyphomicrobiales</taxon>
        <taxon>Beijerinckiaceae</taxon>
        <taxon>Methylocapsa</taxon>
    </lineage>
</organism>
<gene>
    <name evidence="12" type="ORF">SAMN05444581_10133</name>
</gene>
<feature type="transmembrane region" description="Helical" evidence="9">
    <location>
        <begin position="154"/>
        <end position="172"/>
    </location>
</feature>
<evidence type="ECO:0000256" key="6">
    <source>
        <dbReference type="ARBA" id="ARBA00022989"/>
    </source>
</evidence>
<dbReference type="SUPFAM" id="SSF52540">
    <property type="entry name" value="P-loop containing nucleoside triphosphate hydrolases"/>
    <property type="match status" value="1"/>
</dbReference>
<keyword evidence="6 9" id="KW-1133">Transmembrane helix</keyword>
<evidence type="ECO:0000259" key="11">
    <source>
        <dbReference type="PROSITE" id="PS50929"/>
    </source>
</evidence>
<dbReference type="InterPro" id="IPR039421">
    <property type="entry name" value="Type_1_exporter"/>
</dbReference>
<evidence type="ECO:0000259" key="10">
    <source>
        <dbReference type="PROSITE" id="PS50893"/>
    </source>
</evidence>
<reference evidence="12 13" key="1">
    <citation type="submission" date="2016-10" db="EMBL/GenBank/DDBJ databases">
        <authorList>
            <person name="de Groot N.N."/>
        </authorList>
    </citation>
    <scope>NUCLEOTIDE SEQUENCE [LARGE SCALE GENOMIC DNA]</scope>
    <source>
        <strain evidence="12 13">NE2</strain>
    </source>
</reference>
<dbReference type="PANTHER" id="PTHR43394:SF1">
    <property type="entry name" value="ATP-BINDING CASSETTE SUB-FAMILY B MEMBER 10, MITOCHONDRIAL"/>
    <property type="match status" value="1"/>
</dbReference>
<evidence type="ECO:0000256" key="8">
    <source>
        <dbReference type="ARBA" id="ARBA00024725"/>
    </source>
</evidence>
<keyword evidence="13" id="KW-1185">Reference proteome</keyword>
<dbReference type="InterPro" id="IPR003439">
    <property type="entry name" value="ABC_transporter-like_ATP-bd"/>
</dbReference>
<evidence type="ECO:0000313" key="13">
    <source>
        <dbReference type="Proteomes" id="UP000198755"/>
    </source>
</evidence>
<dbReference type="AlphaFoldDB" id="A0A1I3VQN3"/>
<evidence type="ECO:0000256" key="2">
    <source>
        <dbReference type="ARBA" id="ARBA00005417"/>
    </source>
</evidence>
<evidence type="ECO:0000256" key="9">
    <source>
        <dbReference type="SAM" id="Phobius"/>
    </source>
</evidence>
<feature type="transmembrane region" description="Helical" evidence="9">
    <location>
        <begin position="77"/>
        <end position="97"/>
    </location>
</feature>
<keyword evidence="7 9" id="KW-0472">Membrane</keyword>
<dbReference type="GO" id="GO:0090374">
    <property type="term" value="P:oligopeptide export from mitochondrion"/>
    <property type="evidence" value="ECO:0007669"/>
    <property type="project" value="TreeGrafter"/>
</dbReference>
<dbReference type="STRING" id="1612308.SAMN05444581_10133"/>
<dbReference type="GO" id="GO:0015421">
    <property type="term" value="F:ABC-type oligopeptide transporter activity"/>
    <property type="evidence" value="ECO:0007669"/>
    <property type="project" value="TreeGrafter"/>
</dbReference>
<dbReference type="FunFam" id="3.40.50.300:FF:000218">
    <property type="entry name" value="Multidrug ABC transporter ATP-binding protein"/>
    <property type="match status" value="1"/>
</dbReference>
<evidence type="ECO:0000256" key="4">
    <source>
        <dbReference type="ARBA" id="ARBA00022741"/>
    </source>
</evidence>
<keyword evidence="4" id="KW-0547">Nucleotide-binding</keyword>
<dbReference type="CDD" id="cd18575">
    <property type="entry name" value="ABC_6TM_bac_exporter_ABCB8_10_like"/>
    <property type="match status" value="1"/>
</dbReference>
<accession>A0A1I3VQN3</accession>
<dbReference type="InterPro" id="IPR027417">
    <property type="entry name" value="P-loop_NTPase"/>
</dbReference>
<dbReference type="PROSITE" id="PS00211">
    <property type="entry name" value="ABC_TRANSPORTER_1"/>
    <property type="match status" value="1"/>
</dbReference>
<comment type="similarity">
    <text evidence="2">Belongs to the ABC transporter superfamily.</text>
</comment>
<protein>
    <submittedName>
        <fullName evidence="12">ATP-binding cassette, subfamily B</fullName>
    </submittedName>
</protein>
<evidence type="ECO:0000313" key="12">
    <source>
        <dbReference type="EMBL" id="SFJ97698.1"/>
    </source>
</evidence>
<feature type="domain" description="ABC transporter" evidence="10">
    <location>
        <begin position="354"/>
        <end position="590"/>
    </location>
</feature>
<evidence type="ECO:0000256" key="3">
    <source>
        <dbReference type="ARBA" id="ARBA00022692"/>
    </source>
</evidence>
<comment type="function">
    <text evidence="8">Part of an ABC transporter complex. Transmembrane domains (TMD) form a pore in the inner membrane and the ATP-binding domain (NBD) is responsible for energy generation.</text>
</comment>
<dbReference type="InterPro" id="IPR036640">
    <property type="entry name" value="ABC1_TM_sf"/>
</dbReference>
<dbReference type="PROSITE" id="PS50893">
    <property type="entry name" value="ABC_TRANSPORTER_2"/>
    <property type="match status" value="1"/>
</dbReference>
<dbReference type="SMART" id="SM00382">
    <property type="entry name" value="AAA"/>
    <property type="match status" value="1"/>
</dbReference>
<dbReference type="Pfam" id="PF00005">
    <property type="entry name" value="ABC_tran"/>
    <property type="match status" value="1"/>
</dbReference>
<dbReference type="NCBIfam" id="TIGR02204">
    <property type="entry name" value="MsbA_rel"/>
    <property type="match status" value="1"/>
</dbReference>
<evidence type="ECO:0000256" key="1">
    <source>
        <dbReference type="ARBA" id="ARBA00004651"/>
    </source>
</evidence>